<comment type="caution">
    <text evidence="3">The sequence shown here is derived from an EMBL/GenBank/DDBJ whole genome shotgun (WGS) entry which is preliminary data.</text>
</comment>
<organism evidence="3 4">
    <name type="scientific">Mariniflexile aquimaris</name>
    <dbReference type="NCBI Taxonomy" id="881009"/>
    <lineage>
        <taxon>Bacteria</taxon>
        <taxon>Pseudomonadati</taxon>
        <taxon>Bacteroidota</taxon>
        <taxon>Flavobacteriia</taxon>
        <taxon>Flavobacteriales</taxon>
        <taxon>Flavobacteriaceae</taxon>
        <taxon>Mariniflexile</taxon>
    </lineage>
</organism>
<dbReference type="Proteomes" id="UP001597011">
    <property type="component" value="Unassembled WGS sequence"/>
</dbReference>
<keyword evidence="4" id="KW-1185">Reference proteome</keyword>
<protein>
    <submittedName>
        <fullName evidence="3">Glycoside hydrolase family 2 TIM barrel-domain containing protein</fullName>
    </submittedName>
</protein>
<feature type="signal peptide" evidence="1">
    <location>
        <begin position="1"/>
        <end position="22"/>
    </location>
</feature>
<dbReference type="InterPro" id="IPR006103">
    <property type="entry name" value="Glyco_hydro_2_cat"/>
</dbReference>
<dbReference type="InterPro" id="IPR017853">
    <property type="entry name" value="GH"/>
</dbReference>
<dbReference type="PROSITE" id="PS51257">
    <property type="entry name" value="PROKAR_LIPOPROTEIN"/>
    <property type="match status" value="1"/>
</dbReference>
<feature type="chain" id="PRO_5045143069" evidence="1">
    <location>
        <begin position="23"/>
        <end position="443"/>
    </location>
</feature>
<dbReference type="SUPFAM" id="SSF51445">
    <property type="entry name" value="(Trans)glycosidases"/>
    <property type="match status" value="1"/>
</dbReference>
<evidence type="ECO:0000256" key="1">
    <source>
        <dbReference type="SAM" id="SignalP"/>
    </source>
</evidence>
<keyword evidence="3" id="KW-0378">Hydrolase</keyword>
<evidence type="ECO:0000259" key="2">
    <source>
        <dbReference type="Pfam" id="PF02836"/>
    </source>
</evidence>
<dbReference type="Pfam" id="PF02836">
    <property type="entry name" value="Glyco_hydro_2_C"/>
    <property type="match status" value="1"/>
</dbReference>
<accession>A0ABW3BQF5</accession>
<feature type="domain" description="Glycoside hydrolase family 2 catalytic" evidence="2">
    <location>
        <begin position="94"/>
        <end position="245"/>
    </location>
</feature>
<dbReference type="GO" id="GO:0016787">
    <property type="term" value="F:hydrolase activity"/>
    <property type="evidence" value="ECO:0007669"/>
    <property type="project" value="UniProtKB-KW"/>
</dbReference>
<gene>
    <name evidence="3" type="ORF">ACFQ0I_03880</name>
</gene>
<keyword evidence="1" id="KW-0732">Signal</keyword>
<evidence type="ECO:0000313" key="4">
    <source>
        <dbReference type="Proteomes" id="UP001597011"/>
    </source>
</evidence>
<dbReference type="EMBL" id="JBHTIB010000002">
    <property type="protein sequence ID" value="MFD0834890.1"/>
    <property type="molecule type" value="Genomic_DNA"/>
</dbReference>
<proteinExistence type="predicted"/>
<reference evidence="4" key="1">
    <citation type="journal article" date="2019" name="Int. J. Syst. Evol. Microbiol.">
        <title>The Global Catalogue of Microorganisms (GCM) 10K type strain sequencing project: providing services to taxonomists for standard genome sequencing and annotation.</title>
        <authorList>
            <consortium name="The Broad Institute Genomics Platform"/>
            <consortium name="The Broad Institute Genome Sequencing Center for Infectious Disease"/>
            <person name="Wu L."/>
            <person name="Ma J."/>
        </authorList>
    </citation>
    <scope>NUCLEOTIDE SEQUENCE [LARGE SCALE GENOMIC DNA]</scope>
    <source>
        <strain evidence="4">CCUG 60529</strain>
    </source>
</reference>
<name>A0ABW3BQF5_9FLAO</name>
<dbReference type="Gene3D" id="3.20.20.80">
    <property type="entry name" value="Glycosidases"/>
    <property type="match status" value="1"/>
</dbReference>
<sequence>MKTSIKIIFTTCMCLFMLSACKMNKFEEQITKTTDKTVAAKVTLKNTDGNYQLLVNNKPFYINGAGLEFGNIPALAKHNGNSFRTWRTDNGEQSGKEVLDEAFKYGLMVTMGIEVARERHGFDYNDEVAVREQKERIRKEVLEYKDHPSLLIWAIGNELNLRATNPKVWDAVNDISKMIHEIDPNHLTTTTLAGISQQEINYIKERCTDIDILSVQLYGKIEHLPEYIKEFGWTGPYIVTEWGATGHWEVPKTSWNIPIEENSTVKAANYLKRYQIAIAGDPKQCLGSYVFLWGQKQERTPTWYGVFLEDGKETQSVDVMHYIWNNKWPENRTPQVKSFTLNNKTAYESVILEAQQEQVAVFKVVDLENNNINYRWELLHESTSLQDGGDFEERPESVKIDIISDKKGVLKFKSPKKGMYRLFAYADDGFNHAATANIPFLVN</sequence>
<evidence type="ECO:0000313" key="3">
    <source>
        <dbReference type="EMBL" id="MFD0834890.1"/>
    </source>
</evidence>